<proteinExistence type="predicted"/>
<dbReference type="EMBL" id="CAPB01000014">
    <property type="protein sequence ID" value="CCO93608.1"/>
    <property type="molecule type" value="Genomic_DNA"/>
</dbReference>
<reference evidence="1 2" key="1">
    <citation type="submission" date="2012-11" db="EMBL/GenBank/DDBJ databases">
        <authorList>
            <person name="Linke B."/>
        </authorList>
    </citation>
    <scope>NUCLEOTIDE SEQUENCE [LARGE SCALE GENOMIC DNA]</scope>
    <source>
        <strain evidence="2">CFBP 1232</strain>
    </source>
</reference>
<evidence type="ECO:0000313" key="1">
    <source>
        <dbReference type="EMBL" id="CCO93608.1"/>
    </source>
</evidence>
<protein>
    <submittedName>
        <fullName evidence="1">Succinylornithine transaminase</fullName>
        <ecNumber evidence="1">2.6.1.-</ecNumber>
    </submittedName>
</protein>
<keyword evidence="1" id="KW-0032">Aminotransferase</keyword>
<accession>A0A831EJT6</accession>
<keyword evidence="1" id="KW-0808">Transferase</keyword>
<dbReference type="Proteomes" id="UP000013111">
    <property type="component" value="Unassembled WGS sequence"/>
</dbReference>
<gene>
    <name evidence="1" type="primary">astc5</name>
    <name evidence="1" type="ORF">BN437_1673</name>
</gene>
<dbReference type="EC" id="2.6.1.-" evidence="1"/>
<organism evidence="1 2">
    <name type="scientific">Erwinia amylovora NBRC 12687 = CFBP 1232</name>
    <dbReference type="NCBI Taxonomy" id="1219359"/>
    <lineage>
        <taxon>Bacteria</taxon>
        <taxon>Pseudomonadati</taxon>
        <taxon>Pseudomonadota</taxon>
        <taxon>Gammaproteobacteria</taxon>
        <taxon>Enterobacterales</taxon>
        <taxon>Erwiniaceae</taxon>
        <taxon>Erwinia</taxon>
    </lineage>
</organism>
<sequence>MHFAPSIIISQRKVQKGLVCFKRARRAVAKGASV</sequence>
<reference evidence="1 2" key="2">
    <citation type="submission" date="2013-04" db="EMBL/GenBank/DDBJ databases">
        <title>Comparative genomics of 12 strains of Erwinia amylovora identifies a pan-genome with a large conserved core and provides insights into host specificity.</title>
        <authorList>
            <person name="Mann R.A."/>
            <person name="Smits T.H.M."/>
            <person name="Buehlmann A."/>
            <person name="Blom J."/>
            <person name="Goesmann A."/>
            <person name="Frey J.E."/>
            <person name="Plummer K.M."/>
            <person name="Beer S.V."/>
            <person name="Luck J."/>
            <person name="Duffy B."/>
            <person name="Rodoni B."/>
        </authorList>
    </citation>
    <scope>NUCLEOTIDE SEQUENCE [LARGE SCALE GENOMIC DNA]</scope>
    <source>
        <strain evidence="2">CFBP 1232</strain>
    </source>
</reference>
<name>A0A831EJT6_ERWAM</name>
<evidence type="ECO:0000313" key="2">
    <source>
        <dbReference type="Proteomes" id="UP000013111"/>
    </source>
</evidence>
<dbReference type="AlphaFoldDB" id="A0A831EJT6"/>
<comment type="caution">
    <text evidence="1">The sequence shown here is derived from an EMBL/GenBank/DDBJ whole genome shotgun (WGS) entry which is preliminary data.</text>
</comment>
<dbReference type="GO" id="GO:0008483">
    <property type="term" value="F:transaminase activity"/>
    <property type="evidence" value="ECO:0007669"/>
    <property type="project" value="UniProtKB-KW"/>
</dbReference>